<keyword evidence="5 6" id="KW-0472">Membrane</keyword>
<dbReference type="GO" id="GO:0022857">
    <property type="term" value="F:transmembrane transporter activity"/>
    <property type="evidence" value="ECO:0007669"/>
    <property type="project" value="InterPro"/>
</dbReference>
<evidence type="ECO:0000256" key="3">
    <source>
        <dbReference type="ARBA" id="ARBA00022692"/>
    </source>
</evidence>
<feature type="transmembrane region" description="Helical" evidence="6">
    <location>
        <begin position="59"/>
        <end position="87"/>
    </location>
</feature>
<dbReference type="EMBL" id="AZFA01000015">
    <property type="protein sequence ID" value="KRL66366.1"/>
    <property type="molecule type" value="Genomic_DNA"/>
</dbReference>
<dbReference type="STRING" id="1423815.FC27_GL000637"/>
<dbReference type="AlphaFoldDB" id="A0A0R1SCU6"/>
<keyword evidence="3 6" id="KW-0812">Transmembrane</keyword>
<dbReference type="InterPro" id="IPR001898">
    <property type="entry name" value="SLC13A/DASS"/>
</dbReference>
<dbReference type="PATRIC" id="fig|1423815.3.peg.645"/>
<keyword evidence="8" id="KW-1185">Reference proteome</keyword>
<name>A0A0R1SCU6_9LACO</name>
<evidence type="ECO:0000313" key="8">
    <source>
        <dbReference type="Proteomes" id="UP000051647"/>
    </source>
</evidence>
<evidence type="ECO:0000313" key="7">
    <source>
        <dbReference type="EMBL" id="KRL66366.1"/>
    </source>
</evidence>
<proteinExistence type="inferred from homology"/>
<evidence type="ECO:0000256" key="6">
    <source>
        <dbReference type="SAM" id="Phobius"/>
    </source>
</evidence>
<evidence type="ECO:0000256" key="2">
    <source>
        <dbReference type="ARBA" id="ARBA00007349"/>
    </source>
</evidence>
<accession>A0A0R1SCU6</accession>
<evidence type="ECO:0000256" key="4">
    <source>
        <dbReference type="ARBA" id="ARBA00022989"/>
    </source>
</evidence>
<comment type="caution">
    <text evidence="7">The sequence shown here is derived from an EMBL/GenBank/DDBJ whole genome shotgun (WGS) entry which is preliminary data.</text>
</comment>
<dbReference type="eggNOG" id="COG0471">
    <property type="taxonomic scope" value="Bacteria"/>
</dbReference>
<evidence type="ECO:0000256" key="5">
    <source>
        <dbReference type="ARBA" id="ARBA00023136"/>
    </source>
</evidence>
<dbReference type="InterPro" id="IPR030676">
    <property type="entry name" value="CitT-rel"/>
</dbReference>
<gene>
    <name evidence="7" type="ORF">FC27_GL000637</name>
</gene>
<keyword evidence="4 6" id="KW-1133">Transmembrane helix</keyword>
<comment type="subcellular location">
    <subcellularLocation>
        <location evidence="1">Membrane</location>
        <topology evidence="1">Multi-pass membrane protein</topology>
    </subcellularLocation>
</comment>
<reference evidence="7 8" key="1">
    <citation type="journal article" date="2015" name="Genome Announc.">
        <title>Expanding the biotechnology potential of lactobacilli through comparative genomics of 213 strains and associated genera.</title>
        <authorList>
            <person name="Sun Z."/>
            <person name="Harris H.M."/>
            <person name="McCann A."/>
            <person name="Guo C."/>
            <person name="Argimon S."/>
            <person name="Zhang W."/>
            <person name="Yang X."/>
            <person name="Jeffery I.B."/>
            <person name="Cooney J.C."/>
            <person name="Kagawa T.F."/>
            <person name="Liu W."/>
            <person name="Song Y."/>
            <person name="Salvetti E."/>
            <person name="Wrobel A."/>
            <person name="Rasinkangas P."/>
            <person name="Parkhill J."/>
            <person name="Rea M.C."/>
            <person name="O'Sullivan O."/>
            <person name="Ritari J."/>
            <person name="Douillard F.P."/>
            <person name="Paul Ross R."/>
            <person name="Yang R."/>
            <person name="Briner A.E."/>
            <person name="Felis G.E."/>
            <person name="de Vos W.M."/>
            <person name="Barrangou R."/>
            <person name="Klaenhammer T.R."/>
            <person name="Caufield P.W."/>
            <person name="Cui Y."/>
            <person name="Zhang H."/>
            <person name="O'Toole P.W."/>
        </authorList>
    </citation>
    <scope>NUCLEOTIDE SEQUENCE [LARGE SCALE GENOMIC DNA]</scope>
    <source>
        <strain evidence="7 8">DSM 14857</strain>
    </source>
</reference>
<feature type="transmembrane region" description="Helical" evidence="6">
    <location>
        <begin position="7"/>
        <end position="24"/>
    </location>
</feature>
<comment type="similarity">
    <text evidence="2">Belongs to the SLC13A/DASS transporter (TC 2.A.47) family. DIT1 subfamily.</text>
</comment>
<dbReference type="Proteomes" id="UP000051647">
    <property type="component" value="Unassembled WGS sequence"/>
</dbReference>
<evidence type="ECO:0000256" key="1">
    <source>
        <dbReference type="ARBA" id="ARBA00004141"/>
    </source>
</evidence>
<dbReference type="PANTHER" id="PTHR42826">
    <property type="entry name" value="DICARBOXYLATE TRANSPORTER 2.1, CHLOROPLASTIC"/>
    <property type="match status" value="1"/>
</dbReference>
<organism evidence="7 8">
    <name type="scientific">Companilactobacillus versmoldensis DSM 14857 = KCTC 3814</name>
    <dbReference type="NCBI Taxonomy" id="1423815"/>
    <lineage>
        <taxon>Bacteria</taxon>
        <taxon>Bacillati</taxon>
        <taxon>Bacillota</taxon>
        <taxon>Bacilli</taxon>
        <taxon>Lactobacillales</taxon>
        <taxon>Lactobacillaceae</taxon>
        <taxon>Companilactobacillus</taxon>
    </lineage>
</organism>
<protein>
    <submittedName>
        <fullName evidence="7">Di-and tricarboxylate transporter</fullName>
    </submittedName>
</protein>
<dbReference type="GO" id="GO:0016020">
    <property type="term" value="C:membrane"/>
    <property type="evidence" value="ECO:0007669"/>
    <property type="project" value="UniProtKB-SubCell"/>
</dbReference>
<dbReference type="Pfam" id="PF00939">
    <property type="entry name" value="Na_sulph_symp"/>
    <property type="match status" value="1"/>
</dbReference>
<sequence length="89" mass="9508">MTLEKLNYRKFILPIVVGLIIWLLSPFKPAGVSLVAWHMFAIFVATIIGCITQPLPIGAVAIIGFTITVLTGTVKMDTAIVVLVIAVSG</sequence>